<dbReference type="Proteomes" id="UP000609879">
    <property type="component" value="Unassembled WGS sequence"/>
</dbReference>
<evidence type="ECO:0000313" key="5">
    <source>
        <dbReference type="Proteomes" id="UP000609879"/>
    </source>
</evidence>
<dbReference type="RefSeq" id="WP_203761937.1">
    <property type="nucleotide sequence ID" value="NZ_BAAABO010000054.1"/>
</dbReference>
<dbReference type="Gene3D" id="3.10.450.30">
    <property type="entry name" value="Microbial ribonucleases"/>
    <property type="match status" value="1"/>
</dbReference>
<feature type="signal peptide" evidence="3">
    <location>
        <begin position="1"/>
        <end position="25"/>
    </location>
</feature>
<gene>
    <name evidence="4" type="ORF">Ade02nite_26870</name>
</gene>
<name>A0ABQ3Y221_9ACTN</name>
<dbReference type="EMBL" id="BOMI01000045">
    <property type="protein sequence ID" value="GID74046.1"/>
    <property type="molecule type" value="Genomic_DNA"/>
</dbReference>
<proteinExistence type="predicted"/>
<dbReference type="InterPro" id="IPR016191">
    <property type="entry name" value="Ribonuclease/ribotoxin"/>
</dbReference>
<keyword evidence="1" id="KW-0540">Nuclease</keyword>
<evidence type="ECO:0000256" key="1">
    <source>
        <dbReference type="ARBA" id="ARBA00022722"/>
    </source>
</evidence>
<protein>
    <submittedName>
        <fullName evidence="4">Ribonuclease N1</fullName>
    </submittedName>
</protein>
<keyword evidence="3" id="KW-0732">Signal</keyword>
<sequence>MTFDRLRRFLAGIAMVFALSGTALVAPAVVAPTATDAAQAAVYNSCTISRCSAARTARTGWSSLGWPTGSGWYSWPYGQYNYTGGTFQNREQQLPLNATYSEYDVYPRARGAARDAYRIVVNRSTRETWFTPDHYVTFYKL</sequence>
<evidence type="ECO:0000256" key="2">
    <source>
        <dbReference type="ARBA" id="ARBA00022801"/>
    </source>
</evidence>
<evidence type="ECO:0000313" key="4">
    <source>
        <dbReference type="EMBL" id="GID74046.1"/>
    </source>
</evidence>
<keyword evidence="5" id="KW-1185">Reference proteome</keyword>
<evidence type="ECO:0000256" key="3">
    <source>
        <dbReference type="SAM" id="SignalP"/>
    </source>
</evidence>
<dbReference type="InterPro" id="IPR000026">
    <property type="entry name" value="N1-like"/>
</dbReference>
<organism evidence="4 5">
    <name type="scientific">Paractinoplanes deccanensis</name>
    <dbReference type="NCBI Taxonomy" id="113561"/>
    <lineage>
        <taxon>Bacteria</taxon>
        <taxon>Bacillati</taxon>
        <taxon>Actinomycetota</taxon>
        <taxon>Actinomycetes</taxon>
        <taxon>Micromonosporales</taxon>
        <taxon>Micromonosporaceae</taxon>
        <taxon>Paractinoplanes</taxon>
    </lineage>
</organism>
<reference evidence="4 5" key="1">
    <citation type="submission" date="2021-01" db="EMBL/GenBank/DDBJ databases">
        <title>Whole genome shotgun sequence of Actinoplanes deccanensis NBRC 13994.</title>
        <authorList>
            <person name="Komaki H."/>
            <person name="Tamura T."/>
        </authorList>
    </citation>
    <scope>NUCLEOTIDE SEQUENCE [LARGE SCALE GENOMIC DNA]</scope>
    <source>
        <strain evidence="4 5">NBRC 13994</strain>
    </source>
</reference>
<comment type="caution">
    <text evidence="4">The sequence shown here is derived from an EMBL/GenBank/DDBJ whole genome shotgun (WGS) entry which is preliminary data.</text>
</comment>
<dbReference type="SUPFAM" id="SSF53933">
    <property type="entry name" value="Microbial ribonucleases"/>
    <property type="match status" value="1"/>
</dbReference>
<keyword evidence="2" id="KW-0378">Hydrolase</keyword>
<dbReference type="Pfam" id="PF00545">
    <property type="entry name" value="Ribonuclease"/>
    <property type="match status" value="1"/>
</dbReference>
<feature type="chain" id="PRO_5047203945" evidence="3">
    <location>
        <begin position="26"/>
        <end position="141"/>
    </location>
</feature>
<accession>A0ABQ3Y221</accession>